<keyword evidence="18" id="KW-1185">Reference proteome</keyword>
<dbReference type="SUPFAM" id="SSF52540">
    <property type="entry name" value="P-loop containing nucleoside triphosphate hydrolases"/>
    <property type="match status" value="1"/>
</dbReference>
<comment type="similarity">
    <text evidence="1">Belongs to the SMC family. SbcC subfamily.</text>
</comment>
<dbReference type="GO" id="GO:0016887">
    <property type="term" value="F:ATP hydrolysis activity"/>
    <property type="evidence" value="ECO:0007669"/>
    <property type="project" value="InterPro"/>
</dbReference>
<evidence type="ECO:0000256" key="14">
    <source>
        <dbReference type="SAM" id="Coils"/>
    </source>
</evidence>
<comment type="function">
    <text evidence="13">SbcCD cleaves DNA hairpin structures. These structures can inhibit DNA replication and are intermediates in certain DNA recombination reactions. The complex acts as a 3'-&gt;5' double strand exonuclease that can open hairpins. It also has a 5' single-strand endonuclease activity.</text>
</comment>
<dbReference type="InterPro" id="IPR038729">
    <property type="entry name" value="Rad50/SbcC_AAA"/>
</dbReference>
<keyword evidence="12" id="KW-0233">DNA recombination</keyword>
<keyword evidence="9" id="KW-0269">Exonuclease</keyword>
<keyword evidence="8" id="KW-0378">Hydrolase</keyword>
<dbReference type="GO" id="GO:0004519">
    <property type="term" value="F:endonuclease activity"/>
    <property type="evidence" value="ECO:0007669"/>
    <property type="project" value="UniProtKB-KW"/>
</dbReference>
<evidence type="ECO:0000256" key="15">
    <source>
        <dbReference type="SAM" id="MobiDB-lite"/>
    </source>
</evidence>
<dbReference type="Proteomes" id="UP001139488">
    <property type="component" value="Unassembled WGS sequence"/>
</dbReference>
<evidence type="ECO:0000256" key="1">
    <source>
        <dbReference type="ARBA" id="ARBA00006930"/>
    </source>
</evidence>
<name>A0A9X1W8K7_9VIBR</name>
<dbReference type="InterPro" id="IPR027417">
    <property type="entry name" value="P-loop_NTPase"/>
</dbReference>
<dbReference type="PANTHER" id="PTHR32114">
    <property type="entry name" value="ABC TRANSPORTER ABCH.3"/>
    <property type="match status" value="1"/>
</dbReference>
<evidence type="ECO:0000256" key="4">
    <source>
        <dbReference type="ARBA" id="ARBA00022705"/>
    </source>
</evidence>
<dbReference type="GO" id="GO:0006302">
    <property type="term" value="P:double-strand break repair"/>
    <property type="evidence" value="ECO:0007669"/>
    <property type="project" value="InterPro"/>
</dbReference>
<evidence type="ECO:0000256" key="7">
    <source>
        <dbReference type="ARBA" id="ARBA00022759"/>
    </source>
</evidence>
<feature type="coiled-coil region" evidence="14">
    <location>
        <begin position="750"/>
        <end position="777"/>
    </location>
</feature>
<keyword evidence="10" id="KW-0067">ATP-binding</keyword>
<dbReference type="Gene3D" id="3.40.50.300">
    <property type="entry name" value="P-loop containing nucleotide triphosphate hydrolases"/>
    <property type="match status" value="2"/>
</dbReference>
<feature type="coiled-coil region" evidence="14">
    <location>
        <begin position="331"/>
        <end position="395"/>
    </location>
</feature>
<dbReference type="FunFam" id="3.40.50.300:FF:001446">
    <property type="entry name" value="DsDNA exonuclease SbcC"/>
    <property type="match status" value="1"/>
</dbReference>
<dbReference type="GO" id="GO:0005524">
    <property type="term" value="F:ATP binding"/>
    <property type="evidence" value="ECO:0007669"/>
    <property type="project" value="UniProtKB-KW"/>
</dbReference>
<dbReference type="AlphaFoldDB" id="A0A9X1W8K7"/>
<sequence>MKPLKLTLQAFGPFATKEEIDFTRLGVSPLFLINGATGSGKSSILDAICYALYGETTGSERTGDQMRCDFAQSHLLTKVVFEFELSGKQYMIERSPDQEVPKQRGEGTTKRSHSASLVEVLHDSTQLLANKPKQVATEIQILVGLDVKQFRQVMVLPQGKFRELLTASSKERELIFGQLFQTHIYTSLERSLYEKAASIRKAKDEFDNQIKGALEVTQLDSEEDLARAVENIKPEIKAAEIHKKKCAQELELVRRQEQSAQQLKKQYQELKVTNSLHLEHQQKKPAFDAQRKQLILARKANEMKPLLSLRNQLSTELKELDARLATGTGKIADAKIQKQKAEADYQKALTDSGQLESLNKEKYVLDVSKGKLLELDKAKRQVERQEHELATARTAISVCQKDLQLTSEKLLQSQQQYQLQEKQTQTLNEKQLLCEKLKVKLQGFEKYTQLSIEMQKLKANEAQLQPRLKQENAVVETQQRSVTELEFLWHSGQAAMLAKNLEKDTACPVCGGTKHPAPAVFDGQEVTNEQLKVAKEELAQCIQLRDKTQKDLSELTLHLDNFRTRADDLLSQLELSQAPDSEDILQSRNTVLQLEQEIKEILAIDLGWFKSMVDQLSAKEVVQKQNLDGLTQQQVKIENTLAQLSATASQIEKDNQTGFTTVSEVEQRIEMIVQKTVSIERHLEQNQQAKTQALESLAKLLAHFETLQQQRNEQCDKVNQQEELWLARLAASEFDDENQMIMCFCDDQEIDRIEHHIQSFDAEKIQLEEKLKWLQESLSDKPEPDLDSINDKVTVANQVYQSASEALSAKQSHFDNLNKVATRIAQLHSKNRELDEQYRVVGTLSDVANGKTGSKISLHRFVLGVLLDDVLIQASHRLRLMSKGRYDLRRKEVRSKGNASSGLDLIVEDAYSGKWRDVATLSGGESFMAALALALGLSDVVQSYSGGIHLDTLFIDEGFGSLDPESLDLAIQTLIELQQSGRTIGIISHVSELKEQMPQRIDVLSSRMGSSVRLVS</sequence>
<comment type="caution">
    <text evidence="17">The sequence shown here is derived from an EMBL/GenBank/DDBJ whole genome shotgun (WGS) entry which is preliminary data.</text>
</comment>
<dbReference type="PANTHER" id="PTHR32114:SF2">
    <property type="entry name" value="ABC TRANSPORTER ABCH.3"/>
    <property type="match status" value="1"/>
</dbReference>
<keyword evidence="7" id="KW-0255">Endonuclease</keyword>
<evidence type="ECO:0000256" key="12">
    <source>
        <dbReference type="ARBA" id="ARBA00023172"/>
    </source>
</evidence>
<evidence type="ECO:0000256" key="13">
    <source>
        <dbReference type="ARBA" id="ARBA00055999"/>
    </source>
</evidence>
<feature type="region of interest" description="Disordered" evidence="15">
    <location>
        <begin position="94"/>
        <end position="115"/>
    </location>
</feature>
<proteinExistence type="inferred from homology"/>
<dbReference type="Pfam" id="PF13558">
    <property type="entry name" value="SbcC_Walker_B"/>
    <property type="match status" value="1"/>
</dbReference>
<dbReference type="EMBL" id="JAJNNZ010000003">
    <property type="protein sequence ID" value="MCJ2376367.1"/>
    <property type="molecule type" value="Genomic_DNA"/>
</dbReference>
<keyword evidence="5" id="KW-0540">Nuclease</keyword>
<comment type="subunit">
    <text evidence="2">Heterodimer of SbcC and SbcD.</text>
</comment>
<keyword evidence="6" id="KW-0547">Nucleotide-binding</keyword>
<gene>
    <name evidence="17" type="ORF">LNL84_05910</name>
</gene>
<evidence type="ECO:0000256" key="5">
    <source>
        <dbReference type="ARBA" id="ARBA00022722"/>
    </source>
</evidence>
<evidence type="ECO:0000256" key="8">
    <source>
        <dbReference type="ARBA" id="ARBA00022801"/>
    </source>
</evidence>
<evidence type="ECO:0000256" key="2">
    <source>
        <dbReference type="ARBA" id="ARBA00011322"/>
    </source>
</evidence>
<evidence type="ECO:0000313" key="17">
    <source>
        <dbReference type="EMBL" id="MCJ2376367.1"/>
    </source>
</evidence>
<dbReference type="Pfam" id="PF13476">
    <property type="entry name" value="AAA_23"/>
    <property type="match status" value="1"/>
</dbReference>
<evidence type="ECO:0000259" key="16">
    <source>
        <dbReference type="Pfam" id="PF13476"/>
    </source>
</evidence>
<feature type="compositionally biased region" description="Basic and acidic residues" evidence="15">
    <location>
        <begin position="94"/>
        <end position="109"/>
    </location>
</feature>
<dbReference type="RefSeq" id="WP_244355805.1">
    <property type="nucleotide sequence ID" value="NZ_JAJNNZ010000003.1"/>
</dbReference>
<dbReference type="GO" id="GO:0006260">
    <property type="term" value="P:DNA replication"/>
    <property type="evidence" value="ECO:0007669"/>
    <property type="project" value="UniProtKB-KW"/>
</dbReference>
<organism evidence="17 18">
    <name type="scientific">Vibrio gelatinilyticus</name>
    <dbReference type="NCBI Taxonomy" id="2893468"/>
    <lineage>
        <taxon>Bacteria</taxon>
        <taxon>Pseudomonadati</taxon>
        <taxon>Pseudomonadota</taxon>
        <taxon>Gammaproteobacteria</taxon>
        <taxon>Vibrionales</taxon>
        <taxon>Vibrionaceae</taxon>
        <taxon>Vibrio</taxon>
    </lineage>
</organism>
<feature type="coiled-coil region" evidence="14">
    <location>
        <begin position="246"/>
        <end position="273"/>
    </location>
</feature>
<accession>A0A9X1W8K7</accession>
<protein>
    <recommendedName>
        <fullName evidence="3">Nuclease SbcCD subunit C</fullName>
    </recommendedName>
</protein>
<feature type="domain" description="Rad50/SbcC-type AAA" evidence="16">
    <location>
        <begin position="5"/>
        <end position="270"/>
    </location>
</feature>
<keyword evidence="11 14" id="KW-0175">Coiled coil</keyword>
<dbReference type="GO" id="GO:0006310">
    <property type="term" value="P:DNA recombination"/>
    <property type="evidence" value="ECO:0007669"/>
    <property type="project" value="UniProtKB-KW"/>
</dbReference>
<keyword evidence="4" id="KW-0235">DNA replication</keyword>
<evidence type="ECO:0000256" key="9">
    <source>
        <dbReference type="ARBA" id="ARBA00022839"/>
    </source>
</evidence>
<evidence type="ECO:0000256" key="6">
    <source>
        <dbReference type="ARBA" id="ARBA00022741"/>
    </source>
</evidence>
<reference evidence="17" key="1">
    <citation type="submission" date="2021-11" db="EMBL/GenBank/DDBJ databases">
        <title>Vibrio ZSDE26 sp. nov. and Vibrio ZSDZ34 sp. nov., isolated from coastal seawater in Qingdao.</title>
        <authorList>
            <person name="Zhang P."/>
        </authorList>
    </citation>
    <scope>NUCLEOTIDE SEQUENCE</scope>
    <source>
        <strain evidence="17">ZSDZ34</strain>
    </source>
</reference>
<evidence type="ECO:0000256" key="10">
    <source>
        <dbReference type="ARBA" id="ARBA00022840"/>
    </source>
</evidence>
<evidence type="ECO:0000313" key="18">
    <source>
        <dbReference type="Proteomes" id="UP001139488"/>
    </source>
</evidence>
<dbReference type="GO" id="GO:0004527">
    <property type="term" value="F:exonuclease activity"/>
    <property type="evidence" value="ECO:0007669"/>
    <property type="project" value="UniProtKB-KW"/>
</dbReference>
<evidence type="ECO:0000256" key="11">
    <source>
        <dbReference type="ARBA" id="ARBA00023054"/>
    </source>
</evidence>
<evidence type="ECO:0000256" key="3">
    <source>
        <dbReference type="ARBA" id="ARBA00013368"/>
    </source>
</evidence>